<dbReference type="HAMAP" id="MF_01337_A">
    <property type="entry name" value="Ribosomal_uL18_A"/>
    <property type="match status" value="1"/>
</dbReference>
<dbReference type="GO" id="GO:0000027">
    <property type="term" value="P:ribosomal large subunit assembly"/>
    <property type="evidence" value="ECO:0007669"/>
    <property type="project" value="TreeGrafter"/>
</dbReference>
<dbReference type="Gene3D" id="3.30.420.100">
    <property type="match status" value="1"/>
</dbReference>
<evidence type="ECO:0000256" key="3">
    <source>
        <dbReference type="ARBA" id="ARBA00022884"/>
    </source>
</evidence>
<proteinExistence type="inferred from homology"/>
<dbReference type="GO" id="GO:0008097">
    <property type="term" value="F:5S rRNA binding"/>
    <property type="evidence" value="ECO:0007669"/>
    <property type="project" value="InterPro"/>
</dbReference>
<dbReference type="EMBL" id="MT631478">
    <property type="protein sequence ID" value="QNO51786.1"/>
    <property type="molecule type" value="Genomic_DNA"/>
</dbReference>
<dbReference type="InterPro" id="IPR057268">
    <property type="entry name" value="Ribosomal_L18"/>
</dbReference>
<dbReference type="PANTHER" id="PTHR23410">
    <property type="entry name" value="RIBOSOMAL PROTEIN L5-RELATED"/>
    <property type="match status" value="1"/>
</dbReference>
<dbReference type="AlphaFoldDB" id="A0A7G9YUV2"/>
<gene>
    <name evidence="6" type="primary">rpl18</name>
    <name evidence="7" type="ORF">PFGANNDM_00021</name>
</gene>
<protein>
    <recommendedName>
        <fullName evidence="6">Large ribosomal subunit protein uL18</fullName>
    </recommendedName>
</protein>
<dbReference type="GO" id="GO:0006412">
    <property type="term" value="P:translation"/>
    <property type="evidence" value="ECO:0007669"/>
    <property type="project" value="UniProtKB-UniRule"/>
</dbReference>
<evidence type="ECO:0000313" key="7">
    <source>
        <dbReference type="EMBL" id="QNO51786.1"/>
    </source>
</evidence>
<evidence type="ECO:0000256" key="5">
    <source>
        <dbReference type="ARBA" id="ARBA00023274"/>
    </source>
</evidence>
<name>A0A7G9YUV2_9EURY</name>
<keyword evidence="5 6" id="KW-0687">Ribonucleoprotein</keyword>
<evidence type="ECO:0000256" key="1">
    <source>
        <dbReference type="ARBA" id="ARBA00007116"/>
    </source>
</evidence>
<dbReference type="GO" id="GO:0022625">
    <property type="term" value="C:cytosolic large ribosomal subunit"/>
    <property type="evidence" value="ECO:0007669"/>
    <property type="project" value="TreeGrafter"/>
</dbReference>
<dbReference type="NCBIfam" id="NF006342">
    <property type="entry name" value="PRK08569.1"/>
    <property type="match status" value="1"/>
</dbReference>
<keyword evidence="4 6" id="KW-0689">Ribosomal protein</keyword>
<dbReference type="GO" id="GO:0003735">
    <property type="term" value="F:structural constituent of ribosome"/>
    <property type="evidence" value="ECO:0007669"/>
    <property type="project" value="InterPro"/>
</dbReference>
<dbReference type="SUPFAM" id="SSF53137">
    <property type="entry name" value="Translational machinery components"/>
    <property type="match status" value="1"/>
</dbReference>
<keyword evidence="2 6" id="KW-0699">rRNA-binding</keyword>
<dbReference type="Pfam" id="PF17144">
    <property type="entry name" value="Ribosomal_L5e"/>
    <property type="match status" value="2"/>
</dbReference>
<dbReference type="PANTHER" id="PTHR23410:SF12">
    <property type="entry name" value="LARGE RIBOSOMAL SUBUNIT PROTEIN UL18"/>
    <property type="match status" value="1"/>
</dbReference>
<evidence type="ECO:0000256" key="2">
    <source>
        <dbReference type="ARBA" id="ARBA00022730"/>
    </source>
</evidence>
<comment type="function">
    <text evidence="6">This is one of the proteins that bind and probably mediate the attachment of the 5S RNA into the large ribosomal subunit, where it forms part of the central protuberance.</text>
</comment>
<dbReference type="InterPro" id="IPR005485">
    <property type="entry name" value="Rbsml_uL18_euk_arch"/>
</dbReference>
<reference evidence="7" key="1">
    <citation type="submission" date="2020-06" db="EMBL/GenBank/DDBJ databases">
        <title>Unique genomic features of the anaerobic methanotrophic archaea.</title>
        <authorList>
            <person name="Chadwick G.L."/>
            <person name="Skennerton C.T."/>
            <person name="Laso-Perez R."/>
            <person name="Leu A.O."/>
            <person name="Speth D.R."/>
            <person name="Yu H."/>
            <person name="Morgan-Lang C."/>
            <person name="Hatzenpichler R."/>
            <person name="Goudeau D."/>
            <person name="Malmstrom R."/>
            <person name="Brazelton W.J."/>
            <person name="Woyke T."/>
            <person name="Hallam S.J."/>
            <person name="Tyson G.W."/>
            <person name="Wegener G."/>
            <person name="Boetius A."/>
            <person name="Orphan V."/>
        </authorList>
    </citation>
    <scope>NUCLEOTIDE SEQUENCE</scope>
</reference>
<comment type="subunit">
    <text evidence="6">Part of the 50S ribosomal subunit. Contacts the 5S and 23S rRNAs.</text>
</comment>
<accession>A0A7G9YUV2</accession>
<evidence type="ECO:0000256" key="6">
    <source>
        <dbReference type="HAMAP-Rule" id="MF_01337"/>
    </source>
</evidence>
<comment type="similarity">
    <text evidence="1 6">Belongs to the universal ribosomal protein uL18 family.</text>
</comment>
<keyword evidence="3 6" id="KW-0694">RNA-binding</keyword>
<organism evidence="7">
    <name type="scientific">Candidatus Methanophagaceae archaeon ANME-1 ERB6</name>
    <dbReference type="NCBI Taxonomy" id="2759912"/>
    <lineage>
        <taxon>Archaea</taxon>
        <taxon>Methanobacteriati</taxon>
        <taxon>Methanobacteriota</taxon>
        <taxon>Stenosarchaea group</taxon>
        <taxon>Methanomicrobia</taxon>
        <taxon>Candidatus Methanophagales</taxon>
        <taxon>Candidatus Methanophagaceae</taxon>
    </lineage>
</organism>
<dbReference type="CDD" id="cd00432">
    <property type="entry name" value="Ribosomal_L18_L5e"/>
    <property type="match status" value="1"/>
</dbReference>
<evidence type="ECO:0000256" key="4">
    <source>
        <dbReference type="ARBA" id="ARBA00022980"/>
    </source>
</evidence>
<dbReference type="InterPro" id="IPR057267">
    <property type="entry name" value="Rbsml_uL18_arch"/>
</dbReference>
<sequence>MAKSPTYHVPFRGRRDGKTDYRKRLKLLLSGKPRVVVRESNRYIRIQLVLGDSPSDRTVISTISSELEGYGYEGGKCNISAAYLTGLLFGKKSKEAGFNEGILDIGLCTPTHGSKVYAALKGVVDSGMDIPYDSSVLPSDERLKGQHIAEFLQNPAIIDNFNVVKEKILVITSIQEEKTKAS</sequence>